<evidence type="ECO:0000313" key="7">
    <source>
        <dbReference type="Proteomes" id="UP001155240"/>
    </source>
</evidence>
<evidence type="ECO:0000256" key="3">
    <source>
        <dbReference type="PIRSR" id="PIRSR004848-1"/>
    </source>
</evidence>
<evidence type="ECO:0000256" key="1">
    <source>
        <dbReference type="ARBA" id="ARBA00022898"/>
    </source>
</evidence>
<dbReference type="InterPro" id="IPR001608">
    <property type="entry name" value="Ala_racemase_N"/>
</dbReference>
<organism evidence="6 7">
    <name type="scientific">Rathayibacter rubneri</name>
    <dbReference type="NCBI Taxonomy" id="2950106"/>
    <lineage>
        <taxon>Bacteria</taxon>
        <taxon>Bacillati</taxon>
        <taxon>Actinomycetota</taxon>
        <taxon>Actinomycetes</taxon>
        <taxon>Micrococcales</taxon>
        <taxon>Microbacteriaceae</taxon>
        <taxon>Rathayibacter</taxon>
    </lineage>
</organism>
<comment type="function">
    <text evidence="2">Pyridoxal 5'-phosphate (PLP)-binding protein, which is involved in PLP homeostasis.</text>
</comment>
<keyword evidence="7" id="KW-1185">Reference proteome</keyword>
<evidence type="ECO:0000313" key="6">
    <source>
        <dbReference type="EMBL" id="MCM6763224.1"/>
    </source>
</evidence>
<dbReference type="PANTHER" id="PTHR10146:SF14">
    <property type="entry name" value="PYRIDOXAL PHOSPHATE HOMEOSTASIS PROTEIN"/>
    <property type="match status" value="1"/>
</dbReference>
<dbReference type="PANTHER" id="PTHR10146">
    <property type="entry name" value="PROLINE SYNTHETASE CO-TRANSCRIBED BACTERIAL HOMOLOG PROTEIN"/>
    <property type="match status" value="1"/>
</dbReference>
<reference evidence="6" key="1">
    <citation type="submission" date="2022-06" db="EMBL/GenBank/DDBJ databases">
        <title>Whole genome shotgun sequencing (WGS) of Rathayibacter sp. ZW T2_19, isolated from stored onions (Allium cepa).</title>
        <authorList>
            <person name="Stoll D.A."/>
            <person name="Huch M."/>
        </authorList>
    </citation>
    <scope>NUCLEOTIDE SEQUENCE</scope>
    <source>
        <strain evidence="6">ZW T2_19</strain>
    </source>
</reference>
<dbReference type="CDD" id="cd00635">
    <property type="entry name" value="PLPDE_III_YBL036c_like"/>
    <property type="match status" value="1"/>
</dbReference>
<feature type="modified residue" description="N6-(pyridoxal phosphate)lysine" evidence="2 3">
    <location>
        <position position="38"/>
    </location>
</feature>
<evidence type="ECO:0000259" key="5">
    <source>
        <dbReference type="Pfam" id="PF01168"/>
    </source>
</evidence>
<dbReference type="RefSeq" id="WP_251946196.1">
    <property type="nucleotide sequence ID" value="NZ_JAMRYM010000054.1"/>
</dbReference>
<comment type="caution">
    <text evidence="6">The sequence shown here is derived from an EMBL/GenBank/DDBJ whole genome shotgun (WGS) entry which is preliminary data.</text>
</comment>
<evidence type="ECO:0000256" key="2">
    <source>
        <dbReference type="HAMAP-Rule" id="MF_02087"/>
    </source>
</evidence>
<dbReference type="Pfam" id="PF01168">
    <property type="entry name" value="Ala_racemase_N"/>
    <property type="match status" value="1"/>
</dbReference>
<dbReference type="Gene3D" id="3.20.20.10">
    <property type="entry name" value="Alanine racemase"/>
    <property type="match status" value="1"/>
</dbReference>
<dbReference type="GO" id="GO:0030170">
    <property type="term" value="F:pyridoxal phosphate binding"/>
    <property type="evidence" value="ECO:0007669"/>
    <property type="project" value="UniProtKB-UniRule"/>
</dbReference>
<dbReference type="SUPFAM" id="SSF51419">
    <property type="entry name" value="PLP-binding barrel"/>
    <property type="match status" value="1"/>
</dbReference>
<dbReference type="EMBL" id="JAMRYM010000054">
    <property type="protein sequence ID" value="MCM6763224.1"/>
    <property type="molecule type" value="Genomic_DNA"/>
</dbReference>
<dbReference type="InterPro" id="IPR029066">
    <property type="entry name" value="PLP-binding_barrel"/>
</dbReference>
<name>A0A9X2DYS9_9MICO</name>
<protein>
    <recommendedName>
        <fullName evidence="2">Pyridoxal phosphate homeostasis protein</fullName>
        <shortName evidence="2">PLP homeostasis protein</shortName>
    </recommendedName>
</protein>
<proteinExistence type="inferred from homology"/>
<comment type="cofactor">
    <cofactor evidence="3">
        <name>pyridoxal 5'-phosphate</name>
        <dbReference type="ChEBI" id="CHEBI:597326"/>
    </cofactor>
</comment>
<evidence type="ECO:0000256" key="4">
    <source>
        <dbReference type="RuleBase" id="RU004514"/>
    </source>
</evidence>
<dbReference type="InterPro" id="IPR011078">
    <property type="entry name" value="PyrdxlP_homeostasis"/>
</dbReference>
<comment type="similarity">
    <text evidence="2 4">Belongs to the pyridoxal phosphate-binding protein YggS/PROSC family.</text>
</comment>
<feature type="domain" description="Alanine racemase N-terminal" evidence="5">
    <location>
        <begin position="42"/>
        <end position="222"/>
    </location>
</feature>
<dbReference type="PIRSF" id="PIRSF004848">
    <property type="entry name" value="YBL036c_PLPDEIII"/>
    <property type="match status" value="1"/>
</dbReference>
<dbReference type="AlphaFoldDB" id="A0A9X2DYS9"/>
<gene>
    <name evidence="6" type="ORF">NB037_12430</name>
</gene>
<sequence>MSDPELAERWSSVSERVADAARSAGRDPGEITTIVVTKFHPVRLVRDLLDLGVVDFGENRHQEAQEKAAELTGTPARWHFIGQLQSKKARQARRYASSVHSVDRLALVPLLDAGEDPLDVFLQVNLTDDPERGGAVPDDVEPLAGALSAAPHLVLKGVMAVAPLGEDPRSAFARLRGLSERVRAVDPSATAVSAGMSNDFAEAIAEGATHLRIGSAITGNRPART</sequence>
<dbReference type="NCBIfam" id="TIGR00044">
    <property type="entry name" value="YggS family pyridoxal phosphate-dependent enzyme"/>
    <property type="match status" value="1"/>
</dbReference>
<accession>A0A9X2DYS9</accession>
<dbReference type="HAMAP" id="MF_02087">
    <property type="entry name" value="PLP_homeostasis"/>
    <property type="match status" value="1"/>
</dbReference>
<dbReference type="Proteomes" id="UP001155240">
    <property type="component" value="Unassembled WGS sequence"/>
</dbReference>
<keyword evidence="1 2" id="KW-0663">Pyridoxal phosphate</keyword>